<evidence type="ECO:0000313" key="3">
    <source>
        <dbReference type="Proteomes" id="UP001438707"/>
    </source>
</evidence>
<organism evidence="2 3">
    <name type="scientific">Apatococcus lobatus</name>
    <dbReference type="NCBI Taxonomy" id="904363"/>
    <lineage>
        <taxon>Eukaryota</taxon>
        <taxon>Viridiplantae</taxon>
        <taxon>Chlorophyta</taxon>
        <taxon>core chlorophytes</taxon>
        <taxon>Trebouxiophyceae</taxon>
        <taxon>Chlorellales</taxon>
        <taxon>Chlorellaceae</taxon>
        <taxon>Apatococcus</taxon>
    </lineage>
</organism>
<evidence type="ECO:0000313" key="2">
    <source>
        <dbReference type="EMBL" id="KAK9819424.1"/>
    </source>
</evidence>
<gene>
    <name evidence="2" type="ORF">WJX74_002142</name>
</gene>
<accession>A0AAW1QDG0</accession>
<feature type="region of interest" description="Disordered" evidence="1">
    <location>
        <begin position="1"/>
        <end position="37"/>
    </location>
</feature>
<protein>
    <submittedName>
        <fullName evidence="2">Uncharacterized protein</fullName>
    </submittedName>
</protein>
<reference evidence="2 3" key="1">
    <citation type="journal article" date="2024" name="Nat. Commun.">
        <title>Phylogenomics reveals the evolutionary origins of lichenization in chlorophyte algae.</title>
        <authorList>
            <person name="Puginier C."/>
            <person name="Libourel C."/>
            <person name="Otte J."/>
            <person name="Skaloud P."/>
            <person name="Haon M."/>
            <person name="Grisel S."/>
            <person name="Petersen M."/>
            <person name="Berrin J.G."/>
            <person name="Delaux P.M."/>
            <person name="Dal Grande F."/>
            <person name="Keller J."/>
        </authorList>
    </citation>
    <scope>NUCLEOTIDE SEQUENCE [LARGE SCALE GENOMIC DNA]</scope>
    <source>
        <strain evidence="2 3">SAG 2145</strain>
    </source>
</reference>
<keyword evidence="3" id="KW-1185">Reference proteome</keyword>
<dbReference type="EMBL" id="JALJOS010000047">
    <property type="protein sequence ID" value="KAK9819424.1"/>
    <property type="molecule type" value="Genomic_DNA"/>
</dbReference>
<evidence type="ECO:0000256" key="1">
    <source>
        <dbReference type="SAM" id="MobiDB-lite"/>
    </source>
</evidence>
<dbReference type="AlphaFoldDB" id="A0AAW1QDG0"/>
<name>A0AAW1QDG0_9CHLO</name>
<proteinExistence type="predicted"/>
<sequence>MKVAQGQGVSADDVAEEEVISRDGSTGGPVARGTLFRPEQLDAAAAGPKDLSSSLQSSQNALSNLLGSSSMDDDADPWTLYGTSRKKYAIEKRDGEKILSRRKGFTVDTCTSGIAANQESPSFQGASTSEKLSMLDWQSCSRAEAPDLKQACVQTCGEACASGIKQYEERSLKASGLRMSTEDRSRLERSCNRQCPYQCNKPGQQYGFVVPFRR</sequence>
<comment type="caution">
    <text evidence="2">The sequence shown here is derived from an EMBL/GenBank/DDBJ whole genome shotgun (WGS) entry which is preliminary data.</text>
</comment>
<dbReference type="Proteomes" id="UP001438707">
    <property type="component" value="Unassembled WGS sequence"/>
</dbReference>